<sequence length="246" mass="25839">MLRLAVIALLLANAGYYAWSQGLLAEWGFAPVQEAEPQRLAQQIRPETLQVLRQRSSGSVSTPDTPAAAPTPAPAAPAAPASGDAAAPQASAASAPEATECLQAGVFDERQAQALRAAAAGLPVGSWSLEPTTVPGRWMIYMGKFADMDALDKKRAELRARNVPHDRAGTPALELGLSLGRFSSSEAAERELANLGNRGVRTARVVLERPESAGFTLRLPAVGDALRPQLDALRPAMAGKTLRTCG</sequence>
<name>A0ABP8LDL4_9BURK</name>
<gene>
    <name evidence="2" type="ORF">GCM10023090_22480</name>
</gene>
<evidence type="ECO:0000256" key="1">
    <source>
        <dbReference type="SAM" id="MobiDB-lite"/>
    </source>
</evidence>
<dbReference type="RefSeq" id="WP_345064906.1">
    <property type="nucleotide sequence ID" value="NZ_BAABEX010000024.1"/>
</dbReference>
<organism evidence="2 3">
    <name type="scientific">Acidovorax lacteus</name>
    <dbReference type="NCBI Taxonomy" id="1924988"/>
    <lineage>
        <taxon>Bacteria</taxon>
        <taxon>Pseudomonadati</taxon>
        <taxon>Pseudomonadota</taxon>
        <taxon>Betaproteobacteria</taxon>
        <taxon>Burkholderiales</taxon>
        <taxon>Comamonadaceae</taxon>
        <taxon>Acidovorax</taxon>
    </lineage>
</organism>
<dbReference type="EMBL" id="BAABEX010000024">
    <property type="protein sequence ID" value="GAA4426426.1"/>
    <property type="molecule type" value="Genomic_DNA"/>
</dbReference>
<accession>A0ABP8LDL4</accession>
<reference evidence="3" key="1">
    <citation type="journal article" date="2019" name="Int. J. Syst. Evol. Microbiol.">
        <title>The Global Catalogue of Microorganisms (GCM) 10K type strain sequencing project: providing services to taxonomists for standard genome sequencing and annotation.</title>
        <authorList>
            <consortium name="The Broad Institute Genomics Platform"/>
            <consortium name="The Broad Institute Genome Sequencing Center for Infectious Disease"/>
            <person name="Wu L."/>
            <person name="Ma J."/>
        </authorList>
    </citation>
    <scope>NUCLEOTIDE SEQUENCE [LARGE SCALE GENOMIC DNA]</scope>
    <source>
        <strain evidence="3">JCM 31890</strain>
    </source>
</reference>
<evidence type="ECO:0000313" key="2">
    <source>
        <dbReference type="EMBL" id="GAA4426426.1"/>
    </source>
</evidence>
<dbReference type="Proteomes" id="UP001501788">
    <property type="component" value="Unassembled WGS sequence"/>
</dbReference>
<evidence type="ECO:0000313" key="3">
    <source>
        <dbReference type="Proteomes" id="UP001501788"/>
    </source>
</evidence>
<evidence type="ECO:0008006" key="4">
    <source>
        <dbReference type="Google" id="ProtNLM"/>
    </source>
</evidence>
<feature type="region of interest" description="Disordered" evidence="1">
    <location>
        <begin position="53"/>
        <end position="94"/>
    </location>
</feature>
<protein>
    <recommendedName>
        <fullName evidence="4">SPOR domain-containing protein</fullName>
    </recommendedName>
</protein>
<feature type="compositionally biased region" description="Low complexity" evidence="1">
    <location>
        <begin position="78"/>
        <end position="94"/>
    </location>
</feature>
<comment type="caution">
    <text evidence="2">The sequence shown here is derived from an EMBL/GenBank/DDBJ whole genome shotgun (WGS) entry which is preliminary data.</text>
</comment>
<proteinExistence type="predicted"/>
<keyword evidence="3" id="KW-1185">Reference proteome</keyword>